<feature type="binding site" evidence="13">
    <location>
        <position position="213"/>
    </location>
    <ligand>
        <name>Zn(2+)</name>
        <dbReference type="ChEBI" id="CHEBI:29105"/>
        <label>1</label>
        <note>catalytic</note>
    </ligand>
</feature>
<keyword evidence="8 10" id="KW-0269">Exonuclease</keyword>
<dbReference type="CDD" id="cd07714">
    <property type="entry name" value="RNaseJ_MBL-fold"/>
    <property type="match status" value="1"/>
</dbReference>
<reference evidence="16 19" key="2">
    <citation type="submission" date="2019-08" db="EMBL/GenBank/DDBJ databases">
        <title>In-depth cultivation of the pig gut microbiome towards novel bacterial diversity and tailored functional studies.</title>
        <authorList>
            <person name="Wylensek D."/>
            <person name="Hitch T.C.A."/>
            <person name="Clavel T."/>
        </authorList>
    </citation>
    <scope>NUCLEOTIDE SEQUENCE [LARGE SCALE GENOMIC DNA]</scope>
    <source>
        <strain evidence="16 19">WCA3-601-WT-6J</strain>
    </source>
</reference>
<dbReference type="HAMAP" id="MF_01491">
    <property type="entry name" value="RNase_J_bact"/>
    <property type="match status" value="1"/>
</dbReference>
<dbReference type="PROSITE" id="PS01292">
    <property type="entry name" value="UPF0036"/>
    <property type="match status" value="1"/>
</dbReference>
<evidence type="ECO:0000256" key="5">
    <source>
        <dbReference type="ARBA" id="ARBA00022759"/>
    </source>
</evidence>
<dbReference type="NCBIfam" id="TIGR00649">
    <property type="entry name" value="MG423"/>
    <property type="match status" value="1"/>
</dbReference>
<dbReference type="InterPro" id="IPR055132">
    <property type="entry name" value="RNase_J_b_CASP"/>
</dbReference>
<dbReference type="InterPro" id="IPR011108">
    <property type="entry name" value="RMMBL"/>
</dbReference>
<evidence type="ECO:0000256" key="3">
    <source>
        <dbReference type="ARBA" id="ARBA00022722"/>
    </source>
</evidence>
<evidence type="ECO:0000256" key="2">
    <source>
        <dbReference type="ARBA" id="ARBA00022490"/>
    </source>
</evidence>
<accession>A0A6I2U996</accession>
<dbReference type="Gene3D" id="3.60.15.10">
    <property type="entry name" value="Ribonuclease Z/Hydroxyacylglutathione hydrolase-like"/>
    <property type="match status" value="1"/>
</dbReference>
<dbReference type="Proteomes" id="UP000449193">
    <property type="component" value="Unassembled WGS sequence"/>
</dbReference>
<dbReference type="PIRSF" id="PIRSF004803">
    <property type="entry name" value="RnjA"/>
    <property type="match status" value="1"/>
</dbReference>
<evidence type="ECO:0000256" key="10">
    <source>
        <dbReference type="HAMAP-Rule" id="MF_01491"/>
    </source>
</evidence>
<feature type="active site" description="Proton acceptor" evidence="11">
    <location>
        <position position="441"/>
    </location>
</feature>
<sequence length="628" mass="67697">MEERMENNQKASRPRAPRAPKAATPGVSDTRQNTAAPAAKPAASQTGAVPAAAPKPARRPYHPRRRRPAAASAGTPAVPVKIMPLGGLGEVGKNITLYECQGDMILVDCGIVFPDSDMFGVDLVIPDFTYVVQNKDRIKGVVITHGHEDHIGGLPYLLKEVNLPIYATRLTIGLITNKLEEHGLVRSTKMVEIAPHQKFKLGCFTVEPIHVNHSIPDAVALAITCPAGTIIQTGDFKIDYTPISGGPTDLVTIAEYGEHGVLALLSDSTNAERPGFTATEQKVGASMEALFSRAGKKRIIIATFASNLYRVQQLIDLAVKAGRKVAVSGRSMVNNTQMALELGYLHAPETVLIDIEDINKYPPEKIVLITTGSQGEPLSALSRMAAASHRNVRVGEGDFIIISANPIPGNEKMVTKVVNGLLKLGAEVIYESMYDVHVSGHACQEEQKLMLTLAKPQFFLPVHGEYKHLKKHAQTAAAVGIPEKNIYIGENGDCVVLSADGLTVGEPVPAGAVMVDGLGVGDVGNVVLRDRRHLSEDGLVIVVATIDARTGEVLAGPDLVSRGFVYVRESEKLLDDARDQVRDVLGRMSAADKRDFGSVKTRIRETVSAFLYRKTKRSPMILPILMEV</sequence>
<protein>
    <recommendedName>
        <fullName evidence="10">Ribonuclease J</fullName>
        <shortName evidence="10">RNase J</shortName>
        <ecNumber evidence="10">3.1.-.-</ecNumber>
    </recommendedName>
</protein>
<evidence type="ECO:0000256" key="12">
    <source>
        <dbReference type="PIRSR" id="PIRSR004803-2"/>
    </source>
</evidence>
<dbReference type="PANTHER" id="PTHR43694:SF1">
    <property type="entry name" value="RIBONUCLEASE J"/>
    <property type="match status" value="1"/>
</dbReference>
<keyword evidence="5 10" id="KW-0255">Endonuclease</keyword>
<evidence type="ECO:0000313" key="16">
    <source>
        <dbReference type="EMBL" id="MST91921.1"/>
    </source>
</evidence>
<dbReference type="InterPro" id="IPR030854">
    <property type="entry name" value="RNase_J_bac"/>
</dbReference>
<feature type="binding site" evidence="13">
    <location>
        <position position="150"/>
    </location>
    <ligand>
        <name>Zn(2+)</name>
        <dbReference type="ChEBI" id="CHEBI:29105"/>
        <label>1</label>
        <note>catalytic</note>
    </ligand>
</feature>
<dbReference type="GO" id="GO:0004521">
    <property type="term" value="F:RNA endonuclease activity"/>
    <property type="evidence" value="ECO:0007669"/>
    <property type="project" value="UniProtKB-UniRule"/>
</dbReference>
<dbReference type="Pfam" id="PF07521">
    <property type="entry name" value="RMMBL"/>
    <property type="match status" value="1"/>
</dbReference>
<evidence type="ECO:0000256" key="11">
    <source>
        <dbReference type="PIRSR" id="PIRSR004803-1"/>
    </source>
</evidence>
<evidence type="ECO:0000256" key="6">
    <source>
        <dbReference type="ARBA" id="ARBA00022801"/>
    </source>
</evidence>
<evidence type="ECO:0000313" key="19">
    <source>
        <dbReference type="Proteomes" id="UP000431913"/>
    </source>
</evidence>
<proteinExistence type="inferred from homology"/>
<evidence type="ECO:0000259" key="15">
    <source>
        <dbReference type="SMART" id="SM00849"/>
    </source>
</evidence>
<keyword evidence="4 13" id="KW-0479">Metal-binding</keyword>
<keyword evidence="6 10" id="KW-0378">Hydrolase</keyword>
<feature type="active site" description="Proton donor" evidence="11">
    <location>
        <position position="267"/>
    </location>
</feature>
<dbReference type="Pfam" id="PF12706">
    <property type="entry name" value="Lactamase_B_2"/>
    <property type="match status" value="1"/>
</dbReference>
<comment type="similarity">
    <text evidence="10">Belongs to the metallo-beta-lactamase superfamily. RNA-metabolizing metallo-beta-lactamase-like family. Bacterial RNase J subfamily.</text>
</comment>
<keyword evidence="3 10" id="KW-0540">Nuclease</keyword>
<keyword evidence="9 10" id="KW-0694">RNA-binding</keyword>
<evidence type="ECO:0000256" key="14">
    <source>
        <dbReference type="SAM" id="MobiDB-lite"/>
    </source>
</evidence>
<comment type="subcellular location">
    <subcellularLocation>
        <location evidence="1 10">Cytoplasm</location>
    </subcellularLocation>
</comment>
<dbReference type="GO" id="GO:0003723">
    <property type="term" value="F:RNA binding"/>
    <property type="evidence" value="ECO:0007669"/>
    <property type="project" value="UniProtKB-UniRule"/>
</dbReference>
<keyword evidence="10" id="KW-0698">rRNA processing</keyword>
<name>A0A6I2U996_9FIRM</name>
<comment type="cofactor">
    <cofactor evidence="13">
        <name>Ca(2+)</name>
        <dbReference type="ChEBI" id="CHEBI:29108"/>
    </cofactor>
    <text evidence="13">Binds 1 Ca(2+) cation per subunit. Seen in 1 crystal structure, it is not clear if it is physiologically important.</text>
</comment>
<evidence type="ECO:0000313" key="21">
    <source>
        <dbReference type="Proteomes" id="UP000472755"/>
    </source>
</evidence>
<evidence type="ECO:0000256" key="13">
    <source>
        <dbReference type="PIRSR" id="PIRSR004803-3"/>
    </source>
</evidence>
<dbReference type="Proteomes" id="UP000431913">
    <property type="component" value="Unassembled WGS sequence"/>
</dbReference>
<dbReference type="InterPro" id="IPR001587">
    <property type="entry name" value="RNase_J_CS"/>
</dbReference>
<dbReference type="AlphaFoldDB" id="A0A6I2U996"/>
<evidence type="ECO:0000256" key="9">
    <source>
        <dbReference type="ARBA" id="ARBA00022884"/>
    </source>
</evidence>
<feature type="region of interest" description="Disordered" evidence="14">
    <location>
        <begin position="1"/>
        <end position="75"/>
    </location>
</feature>
<dbReference type="InterPro" id="IPR001279">
    <property type="entry name" value="Metallo-B-lactamas"/>
</dbReference>
<organism evidence="16 19">
    <name type="scientific">Ruthenibacterium lactatiformans</name>
    <dbReference type="NCBI Taxonomy" id="1550024"/>
    <lineage>
        <taxon>Bacteria</taxon>
        <taxon>Bacillati</taxon>
        <taxon>Bacillota</taxon>
        <taxon>Clostridia</taxon>
        <taxon>Eubacteriales</taxon>
        <taxon>Oscillospiraceae</taxon>
        <taxon>Ruthenibacterium</taxon>
    </lineage>
</organism>
<feature type="compositionally biased region" description="Basic residues" evidence="14">
    <location>
        <begin position="56"/>
        <end position="68"/>
    </location>
</feature>
<dbReference type="EMBL" id="WMZR01000018">
    <property type="protein sequence ID" value="MTS52449.1"/>
    <property type="molecule type" value="Genomic_DNA"/>
</dbReference>
<reference evidence="20 21" key="1">
    <citation type="journal article" date="2019" name="Nat. Med.">
        <title>A library of human gut bacterial isolates paired with longitudinal multiomics data enables mechanistic microbiome research.</title>
        <authorList>
            <person name="Poyet M."/>
            <person name="Groussin M."/>
            <person name="Gibbons S.M."/>
            <person name="Avila-Pacheco J."/>
            <person name="Jiang X."/>
            <person name="Kearney S.M."/>
            <person name="Perrotta A.R."/>
            <person name="Berdy B."/>
            <person name="Zhao S."/>
            <person name="Lieberman T.D."/>
            <person name="Swanson P.K."/>
            <person name="Smith M."/>
            <person name="Roesemann S."/>
            <person name="Alexander J.E."/>
            <person name="Rich S.A."/>
            <person name="Livny J."/>
            <person name="Vlamakis H."/>
            <person name="Clish C."/>
            <person name="Bullock K."/>
            <person name="Deik A."/>
            <person name="Scott J."/>
            <person name="Pierce K.A."/>
            <person name="Xavier R.J."/>
            <person name="Alm E.J."/>
        </authorList>
    </citation>
    <scope>NUCLEOTIDE SEQUENCE [LARGE SCALE GENOMIC DNA]</scope>
    <source>
        <strain evidence="17 21">BIOML-A4</strain>
        <strain evidence="18 20">BIOML-A7</strain>
    </source>
</reference>
<keyword evidence="7 13" id="KW-0862">Zinc</keyword>
<dbReference type="Proteomes" id="UP000472755">
    <property type="component" value="Unassembled WGS sequence"/>
</dbReference>
<dbReference type="SUPFAM" id="SSF56281">
    <property type="entry name" value="Metallo-hydrolase/oxidoreductase"/>
    <property type="match status" value="1"/>
</dbReference>
<dbReference type="PANTHER" id="PTHR43694">
    <property type="entry name" value="RIBONUCLEASE J"/>
    <property type="match status" value="1"/>
</dbReference>
<dbReference type="Gene3D" id="3.10.20.580">
    <property type="match status" value="1"/>
</dbReference>
<feature type="binding site" evidence="10 12">
    <location>
        <begin position="437"/>
        <end position="441"/>
    </location>
    <ligand>
        <name>substrate</name>
    </ligand>
</feature>
<comment type="caution">
    <text evidence="16">The sequence shown here is derived from an EMBL/GenBank/DDBJ whole genome shotgun (WGS) entry which is preliminary data.</text>
</comment>
<feature type="binding site" evidence="13">
    <location>
        <position position="149"/>
    </location>
    <ligand>
        <name>Zn(2+)</name>
        <dbReference type="ChEBI" id="CHEBI:29105"/>
        <label>1</label>
        <note>catalytic</note>
    </ligand>
</feature>
<dbReference type="FunFam" id="3.10.20.580:FF:000001">
    <property type="entry name" value="Ribonuclease J"/>
    <property type="match status" value="1"/>
</dbReference>
<feature type="binding site" evidence="13">
    <location>
        <position position="516"/>
    </location>
    <ligand>
        <name>Ca(2+)</name>
        <dbReference type="ChEBI" id="CHEBI:29108"/>
    </ligand>
</feature>
<comment type="subunit">
    <text evidence="10">Homodimer, may be a subunit of the RNA degradosome.</text>
</comment>
<dbReference type="InterPro" id="IPR004613">
    <property type="entry name" value="RNase_J"/>
</dbReference>
<evidence type="ECO:0000313" key="18">
    <source>
        <dbReference type="EMBL" id="MTS52449.1"/>
    </source>
</evidence>
<comment type="function">
    <text evidence="10">An RNase that has 5'-3' exonuclease and possibly endonuclease activity. Involved in maturation of rRNA and in some organisms also mRNA maturation and/or decay.</text>
</comment>
<feature type="binding site" evidence="13">
    <location>
        <position position="147"/>
    </location>
    <ligand>
        <name>Zn(2+)</name>
        <dbReference type="ChEBI" id="CHEBI:29105"/>
        <label>1</label>
        <note>catalytic</note>
    </ligand>
</feature>
<evidence type="ECO:0000313" key="17">
    <source>
        <dbReference type="EMBL" id="MTS25800.1"/>
    </source>
</evidence>
<dbReference type="InterPro" id="IPR036866">
    <property type="entry name" value="RibonucZ/Hydroxyglut_hydro"/>
</dbReference>
<dbReference type="GO" id="GO:0008270">
    <property type="term" value="F:zinc ion binding"/>
    <property type="evidence" value="ECO:0007669"/>
    <property type="project" value="InterPro"/>
</dbReference>
<gene>
    <name evidence="10" type="primary">rnj</name>
    <name evidence="16" type="ORF">FYJ76_08215</name>
    <name evidence="18" type="ORF">GMD52_12995</name>
    <name evidence="17" type="ORF">GMD59_00665</name>
</gene>
<dbReference type="InterPro" id="IPR041636">
    <property type="entry name" value="RNase_J_C"/>
</dbReference>
<evidence type="ECO:0000256" key="1">
    <source>
        <dbReference type="ARBA" id="ARBA00004496"/>
    </source>
</evidence>
<feature type="binding site" evidence="12">
    <location>
        <begin position="305"/>
        <end position="307"/>
    </location>
    <ligand>
        <name>substrate</name>
    </ligand>
</feature>
<keyword evidence="2 10" id="KW-0963">Cytoplasm</keyword>
<feature type="compositionally biased region" description="Low complexity" evidence="14">
    <location>
        <begin position="35"/>
        <end position="55"/>
    </location>
</feature>
<dbReference type="Pfam" id="PF17770">
    <property type="entry name" value="RNase_J_C"/>
    <property type="match status" value="1"/>
</dbReference>
<dbReference type="Pfam" id="PF22505">
    <property type="entry name" value="RNase_J_b_CASP"/>
    <property type="match status" value="1"/>
</dbReference>
<feature type="binding site" evidence="13">
    <location>
        <position position="463"/>
    </location>
    <ligand>
        <name>Zn(2+)</name>
        <dbReference type="ChEBI" id="CHEBI:29105"/>
        <label>1</label>
        <note>catalytic</note>
    </ligand>
</feature>
<dbReference type="GO" id="GO:0004534">
    <property type="term" value="F:5'-3' RNA exonuclease activity"/>
    <property type="evidence" value="ECO:0007669"/>
    <property type="project" value="UniProtKB-UniRule"/>
</dbReference>
<keyword evidence="13" id="KW-0106">Calcium</keyword>
<dbReference type="EMBL" id="WMZU01000001">
    <property type="protein sequence ID" value="MTS25800.1"/>
    <property type="molecule type" value="Genomic_DNA"/>
</dbReference>
<comment type="cofactor">
    <cofactor evidence="13">
        <name>Zn(2+)</name>
        <dbReference type="ChEBI" id="CHEBI:29105"/>
    </cofactor>
    <text evidence="13">Binds 2 Zn(2+) ions per subunit. It is not clear if Zn(2+) or Mg(2+) is physiologically important.</text>
</comment>
<evidence type="ECO:0000256" key="7">
    <source>
        <dbReference type="ARBA" id="ARBA00022833"/>
    </source>
</evidence>
<feature type="binding site" evidence="13">
    <location>
        <position position="145"/>
    </location>
    <ligand>
        <name>Zn(2+)</name>
        <dbReference type="ChEBI" id="CHEBI:29105"/>
        <label>1</label>
        <note>catalytic</note>
    </ligand>
</feature>
<evidence type="ECO:0000256" key="4">
    <source>
        <dbReference type="ARBA" id="ARBA00022723"/>
    </source>
</evidence>
<feature type="binding site" evidence="13">
    <location>
        <position position="122"/>
    </location>
    <ligand>
        <name>Ca(2+)</name>
        <dbReference type="ChEBI" id="CHEBI:29108"/>
    </ligand>
</feature>
<feature type="binding site" evidence="13">
    <location>
        <position position="235"/>
    </location>
    <ligand>
        <name>Zn(2+)</name>
        <dbReference type="ChEBI" id="CHEBI:29105"/>
        <label>1</label>
        <note>catalytic</note>
    </ligand>
</feature>
<feature type="binding site" evidence="13">
    <location>
        <position position="120"/>
    </location>
    <ligand>
        <name>Ca(2+)</name>
        <dbReference type="ChEBI" id="CHEBI:29108"/>
    </ligand>
</feature>
<evidence type="ECO:0000313" key="20">
    <source>
        <dbReference type="Proteomes" id="UP000449193"/>
    </source>
</evidence>
<dbReference type="GO" id="GO:0006364">
    <property type="term" value="P:rRNA processing"/>
    <property type="evidence" value="ECO:0007669"/>
    <property type="project" value="UniProtKB-UniRule"/>
</dbReference>
<feature type="domain" description="Metallo-beta-lactamase" evidence="15">
    <location>
        <begin position="92"/>
        <end position="287"/>
    </location>
</feature>
<dbReference type="Gene3D" id="3.40.50.10710">
    <property type="entry name" value="Metallo-hydrolase/oxidoreductase"/>
    <property type="match status" value="1"/>
</dbReference>
<dbReference type="GO" id="GO:0005737">
    <property type="term" value="C:cytoplasm"/>
    <property type="evidence" value="ECO:0007669"/>
    <property type="project" value="UniProtKB-SubCell"/>
</dbReference>
<evidence type="ECO:0000256" key="8">
    <source>
        <dbReference type="ARBA" id="ARBA00022839"/>
    </source>
</evidence>
<dbReference type="EMBL" id="VUNJ01000007">
    <property type="protein sequence ID" value="MST91921.1"/>
    <property type="molecule type" value="Genomic_DNA"/>
</dbReference>
<dbReference type="SMART" id="SM00849">
    <property type="entry name" value="Lactamase_B"/>
    <property type="match status" value="1"/>
</dbReference>
<dbReference type="InterPro" id="IPR042173">
    <property type="entry name" value="RNase_J_2"/>
</dbReference>
<dbReference type="EC" id="3.1.-.-" evidence="10"/>